<name>A0ABS8UTN9_DATST</name>
<organism evidence="1 2">
    <name type="scientific">Datura stramonium</name>
    <name type="common">Jimsonweed</name>
    <name type="synonym">Common thornapple</name>
    <dbReference type="NCBI Taxonomy" id="4076"/>
    <lineage>
        <taxon>Eukaryota</taxon>
        <taxon>Viridiplantae</taxon>
        <taxon>Streptophyta</taxon>
        <taxon>Embryophyta</taxon>
        <taxon>Tracheophyta</taxon>
        <taxon>Spermatophyta</taxon>
        <taxon>Magnoliopsida</taxon>
        <taxon>eudicotyledons</taxon>
        <taxon>Gunneridae</taxon>
        <taxon>Pentapetalae</taxon>
        <taxon>asterids</taxon>
        <taxon>lamiids</taxon>
        <taxon>Solanales</taxon>
        <taxon>Solanaceae</taxon>
        <taxon>Solanoideae</taxon>
        <taxon>Datureae</taxon>
        <taxon>Datura</taxon>
    </lineage>
</organism>
<sequence>YSVTAVSRRSLLEKLRLRRKSGFRASGNCPDPRFTCFSWVESGRTLKLDLRLTPSRMTFQTFMINLKFTWEPFTMPLDSYFLEL</sequence>
<reference evidence="1 2" key="1">
    <citation type="journal article" date="2021" name="BMC Genomics">
        <title>Datura genome reveals duplications of psychoactive alkaloid biosynthetic genes and high mutation rate following tissue culture.</title>
        <authorList>
            <person name="Rajewski A."/>
            <person name="Carter-House D."/>
            <person name="Stajich J."/>
            <person name="Litt A."/>
        </authorList>
    </citation>
    <scope>NUCLEOTIDE SEQUENCE [LARGE SCALE GENOMIC DNA]</scope>
    <source>
        <strain evidence="1">AR-01</strain>
    </source>
</reference>
<evidence type="ECO:0000313" key="2">
    <source>
        <dbReference type="Proteomes" id="UP000823775"/>
    </source>
</evidence>
<accession>A0ABS8UTN9</accession>
<gene>
    <name evidence="1" type="ORF">HAX54_020855</name>
</gene>
<protein>
    <submittedName>
        <fullName evidence="1">Uncharacterized protein</fullName>
    </submittedName>
</protein>
<evidence type="ECO:0000313" key="1">
    <source>
        <dbReference type="EMBL" id="MCD9637522.1"/>
    </source>
</evidence>
<feature type="non-terminal residue" evidence="1">
    <location>
        <position position="1"/>
    </location>
</feature>
<comment type="caution">
    <text evidence="1">The sequence shown here is derived from an EMBL/GenBank/DDBJ whole genome shotgun (WGS) entry which is preliminary data.</text>
</comment>
<dbReference type="EMBL" id="JACEIK010002503">
    <property type="protein sequence ID" value="MCD9637522.1"/>
    <property type="molecule type" value="Genomic_DNA"/>
</dbReference>
<proteinExistence type="predicted"/>
<dbReference type="Proteomes" id="UP000823775">
    <property type="component" value="Unassembled WGS sequence"/>
</dbReference>
<keyword evidence="2" id="KW-1185">Reference proteome</keyword>
<feature type="non-terminal residue" evidence="1">
    <location>
        <position position="84"/>
    </location>
</feature>